<evidence type="ECO:0000313" key="2">
    <source>
        <dbReference type="EMBL" id="MXP63371.1"/>
    </source>
</evidence>
<keyword evidence="1" id="KW-0812">Transmembrane</keyword>
<dbReference type="OrthoDB" id="9944727at2"/>
<dbReference type="EMBL" id="SNVJ01000005">
    <property type="protein sequence ID" value="MXP63371.1"/>
    <property type="molecule type" value="Genomic_DNA"/>
</dbReference>
<keyword evidence="1" id="KW-1133">Transmembrane helix</keyword>
<dbReference type="AlphaFoldDB" id="A0A845B875"/>
<keyword evidence="1" id="KW-0472">Membrane</keyword>
<evidence type="ECO:0000256" key="1">
    <source>
        <dbReference type="SAM" id="Phobius"/>
    </source>
</evidence>
<evidence type="ECO:0000313" key="3">
    <source>
        <dbReference type="Proteomes" id="UP000460715"/>
    </source>
</evidence>
<accession>A0A845B875</accession>
<organism evidence="2 3">
    <name type="scientific">Teichococcus coralli</name>
    <dbReference type="NCBI Taxonomy" id="2545983"/>
    <lineage>
        <taxon>Bacteria</taxon>
        <taxon>Pseudomonadati</taxon>
        <taxon>Pseudomonadota</taxon>
        <taxon>Alphaproteobacteria</taxon>
        <taxon>Acetobacterales</taxon>
        <taxon>Roseomonadaceae</taxon>
        <taxon>Roseomonas</taxon>
    </lineage>
</organism>
<feature type="transmembrane region" description="Helical" evidence="1">
    <location>
        <begin position="150"/>
        <end position="168"/>
    </location>
</feature>
<proteinExistence type="predicted"/>
<sequence>MARFIGRWLADSIRLGLALLLALAAMQLPALAHGYVSALQQVALATERDIAERQEIARQFYRLPLAAQEAEVMARLREAEPANAAGLVASRERMAILRATHDRIAAASPLIQPVLALWDGLRDARADKHAILMTTLESHVPAVMLSAAPATYGLAGLMLGLLLGELLLTPFRRRSRHAA</sequence>
<dbReference type="Proteomes" id="UP000460715">
    <property type="component" value="Unassembled WGS sequence"/>
</dbReference>
<dbReference type="RefSeq" id="WP_160936481.1">
    <property type="nucleotide sequence ID" value="NZ_SNVJ01000005.1"/>
</dbReference>
<name>A0A845B875_9PROT</name>
<protein>
    <submittedName>
        <fullName evidence="2">DUF2937 family protein</fullName>
    </submittedName>
</protein>
<dbReference type="Pfam" id="PF11157">
    <property type="entry name" value="DUF2937"/>
    <property type="match status" value="1"/>
</dbReference>
<keyword evidence="3" id="KW-1185">Reference proteome</keyword>
<dbReference type="InterPro" id="IPR022584">
    <property type="entry name" value="DUF2937"/>
</dbReference>
<gene>
    <name evidence="2" type="ORF">E0493_08400</name>
</gene>
<comment type="caution">
    <text evidence="2">The sequence shown here is derived from an EMBL/GenBank/DDBJ whole genome shotgun (WGS) entry which is preliminary data.</text>
</comment>
<reference evidence="2 3" key="1">
    <citation type="submission" date="2019-03" db="EMBL/GenBank/DDBJ databases">
        <title>Roseomonas sp. a novel Roseomonas species isolated from Sea whip Gorgonian.</title>
        <authorList>
            <person name="Li F."/>
            <person name="Pan X."/>
            <person name="Huang S."/>
            <person name="Li Z."/>
            <person name="Meng B."/>
        </authorList>
    </citation>
    <scope>NUCLEOTIDE SEQUENCE [LARGE SCALE GENOMIC DNA]</scope>
    <source>
        <strain evidence="2 3">M0104</strain>
    </source>
</reference>